<dbReference type="EMBL" id="OIVN01005902">
    <property type="protein sequence ID" value="SPD24470.1"/>
    <property type="molecule type" value="Genomic_DNA"/>
</dbReference>
<protein>
    <recommendedName>
        <fullName evidence="2">Myb-like domain-containing protein</fullName>
    </recommendedName>
</protein>
<accession>A0A2N9IK10</accession>
<dbReference type="AlphaFoldDB" id="A0A2N9IK10"/>
<name>A0A2N9IK10_FAGSY</name>
<evidence type="ECO:0000313" key="3">
    <source>
        <dbReference type="EMBL" id="SPD24470.1"/>
    </source>
</evidence>
<sequence length="114" mass="12793">MDYFFGNNYDPQWSPEEEAIFEDTLKEHCGNFVEVFERIAAKLPTKTLYEIKVHFGAGIDTATLLGYPRGTPITAIARHKALLKKLRPNTEHDQKNCSTSAGGDDKSGSIENKF</sequence>
<gene>
    <name evidence="3" type="ORF">FSB_LOCUS52352</name>
</gene>
<evidence type="ECO:0000256" key="1">
    <source>
        <dbReference type="SAM" id="MobiDB-lite"/>
    </source>
</evidence>
<proteinExistence type="predicted"/>
<dbReference type="CDD" id="cd00167">
    <property type="entry name" value="SANT"/>
    <property type="match status" value="1"/>
</dbReference>
<feature type="domain" description="Myb-like" evidence="2">
    <location>
        <begin position="12"/>
        <end position="55"/>
    </location>
</feature>
<dbReference type="Gene3D" id="1.10.10.60">
    <property type="entry name" value="Homeodomain-like"/>
    <property type="match status" value="1"/>
</dbReference>
<feature type="compositionally biased region" description="Basic and acidic residues" evidence="1">
    <location>
        <begin position="103"/>
        <end position="114"/>
    </location>
</feature>
<dbReference type="Pfam" id="PF00249">
    <property type="entry name" value="Myb_DNA-binding"/>
    <property type="match status" value="1"/>
</dbReference>
<dbReference type="SUPFAM" id="SSF46689">
    <property type="entry name" value="Homeodomain-like"/>
    <property type="match status" value="1"/>
</dbReference>
<evidence type="ECO:0000259" key="2">
    <source>
        <dbReference type="Pfam" id="PF00249"/>
    </source>
</evidence>
<organism evidence="3">
    <name type="scientific">Fagus sylvatica</name>
    <name type="common">Beechnut</name>
    <dbReference type="NCBI Taxonomy" id="28930"/>
    <lineage>
        <taxon>Eukaryota</taxon>
        <taxon>Viridiplantae</taxon>
        <taxon>Streptophyta</taxon>
        <taxon>Embryophyta</taxon>
        <taxon>Tracheophyta</taxon>
        <taxon>Spermatophyta</taxon>
        <taxon>Magnoliopsida</taxon>
        <taxon>eudicotyledons</taxon>
        <taxon>Gunneridae</taxon>
        <taxon>Pentapetalae</taxon>
        <taxon>rosids</taxon>
        <taxon>fabids</taxon>
        <taxon>Fagales</taxon>
        <taxon>Fagaceae</taxon>
        <taxon>Fagus</taxon>
    </lineage>
</organism>
<dbReference type="InterPro" id="IPR001005">
    <property type="entry name" value="SANT/Myb"/>
</dbReference>
<feature type="region of interest" description="Disordered" evidence="1">
    <location>
        <begin position="87"/>
        <end position="114"/>
    </location>
</feature>
<dbReference type="InterPro" id="IPR009057">
    <property type="entry name" value="Homeodomain-like_sf"/>
</dbReference>
<reference evidence="3" key="1">
    <citation type="submission" date="2018-02" db="EMBL/GenBank/DDBJ databases">
        <authorList>
            <person name="Cohen D.B."/>
            <person name="Kent A.D."/>
        </authorList>
    </citation>
    <scope>NUCLEOTIDE SEQUENCE</scope>
</reference>